<dbReference type="AlphaFoldDB" id="A0A162F8G6"/>
<gene>
    <name evidence="2" type="ORF">ACH61_02414</name>
</gene>
<evidence type="ECO:0000256" key="1">
    <source>
        <dbReference type="SAM" id="MobiDB-lite"/>
    </source>
</evidence>
<evidence type="ECO:0000313" key="3">
    <source>
        <dbReference type="Proteomes" id="UP000076717"/>
    </source>
</evidence>
<feature type="region of interest" description="Disordered" evidence="1">
    <location>
        <begin position="150"/>
        <end position="265"/>
    </location>
</feature>
<reference evidence="2 3" key="1">
    <citation type="submission" date="2015-08" db="EMBL/GenBank/DDBJ databases">
        <title>Draft Genome Sequence of Rathayibacter sp. Strain VKM Ac-2596 Isolated from Leaf Gall Induced by Plant-Parasitic Nematodes.</title>
        <authorList>
            <person name="Vasilenko O.V."/>
            <person name="Starodumova I.P."/>
            <person name="Tarlachkov S.V."/>
            <person name="Dorofeeva L.V."/>
            <person name="Evtushenko L.I."/>
        </authorList>
    </citation>
    <scope>NUCLEOTIDE SEQUENCE [LARGE SCALE GENOMIC DNA]</scope>
    <source>
        <strain evidence="2 3">VKM Ac-2596</strain>
    </source>
</reference>
<feature type="compositionally biased region" description="Pro residues" evidence="1">
    <location>
        <begin position="70"/>
        <end position="79"/>
    </location>
</feature>
<feature type="region of interest" description="Disordered" evidence="1">
    <location>
        <begin position="1"/>
        <end position="101"/>
    </location>
</feature>
<evidence type="ECO:0000313" key="2">
    <source>
        <dbReference type="EMBL" id="KZX20463.1"/>
    </source>
</evidence>
<feature type="compositionally biased region" description="Basic residues" evidence="1">
    <location>
        <begin position="200"/>
        <end position="228"/>
    </location>
</feature>
<name>A0A162F8G6_9MICO</name>
<comment type="caution">
    <text evidence="2">The sequence shown here is derived from an EMBL/GenBank/DDBJ whole genome shotgun (WGS) entry which is preliminary data.</text>
</comment>
<sequence>MGTVSRQTYREAPQHRGTSSRVRPHETRRPPSARRARHVLDSSSSANRTVAICSSPHLLPRPPRSRGGGPPIPAPAPPGPRRDLPRPRLKLRPSGRPTDATRARIRHCRPRLIPNGVLLAYGASKLLSAMVSDAQLFLPLVLPPLGLRQPGGHRLPRRQGCRNLRARDAGQRPLPGDGVAALRAHARAPVSRRPSGAAGRRSRRRAQRRRSGFRRRRRGRPRARRRLSRSSSPRLSPSPSPPSPSASFGTLRSRRASRRSRSTAS</sequence>
<dbReference type="EMBL" id="LIIN01000096">
    <property type="protein sequence ID" value="KZX20463.1"/>
    <property type="molecule type" value="Genomic_DNA"/>
</dbReference>
<feature type="compositionally biased region" description="Basic residues" evidence="1">
    <location>
        <begin position="252"/>
        <end position="265"/>
    </location>
</feature>
<organism evidence="2 3">
    <name type="scientific">Rathayibacter tanaceti</name>
    <dbReference type="NCBI Taxonomy" id="1671680"/>
    <lineage>
        <taxon>Bacteria</taxon>
        <taxon>Bacillati</taxon>
        <taxon>Actinomycetota</taxon>
        <taxon>Actinomycetes</taxon>
        <taxon>Micrococcales</taxon>
        <taxon>Microbacteriaceae</taxon>
        <taxon>Rathayibacter</taxon>
    </lineage>
</organism>
<accession>A0A162F8G6</accession>
<protein>
    <submittedName>
        <fullName evidence="2">Uncharacterized protein</fullName>
    </submittedName>
</protein>
<keyword evidence="3" id="KW-1185">Reference proteome</keyword>
<proteinExistence type="predicted"/>
<dbReference type="Proteomes" id="UP000076717">
    <property type="component" value="Unassembled WGS sequence"/>
</dbReference>